<protein>
    <recommendedName>
        <fullName evidence="2">IS3 family transposase</fullName>
    </recommendedName>
</protein>
<feature type="non-terminal residue" evidence="1">
    <location>
        <position position="1"/>
    </location>
</feature>
<name>X1RIL1_9ZZZZ</name>
<reference evidence="1" key="1">
    <citation type="journal article" date="2014" name="Front. Microbiol.">
        <title>High frequency of phylogenetically diverse reductive dehalogenase-homologous genes in deep subseafloor sedimentary metagenomes.</title>
        <authorList>
            <person name="Kawai M."/>
            <person name="Futagami T."/>
            <person name="Toyoda A."/>
            <person name="Takaki Y."/>
            <person name="Nishi S."/>
            <person name="Hori S."/>
            <person name="Arai W."/>
            <person name="Tsubouchi T."/>
            <person name="Morono Y."/>
            <person name="Uchiyama I."/>
            <person name="Ito T."/>
            <person name="Fujiyama A."/>
            <person name="Inagaki F."/>
            <person name="Takami H."/>
        </authorList>
    </citation>
    <scope>NUCLEOTIDE SEQUENCE</scope>
    <source>
        <strain evidence="1">Expedition CK06-06</strain>
    </source>
</reference>
<accession>X1RIL1</accession>
<sequence length="44" mass="5263">IARLMRENGIFSRLRRKYKATTHSNHRLPIAPNLIDRRLLGFFL</sequence>
<dbReference type="EMBL" id="BARW01012119">
    <property type="protein sequence ID" value="GAI80577.1"/>
    <property type="molecule type" value="Genomic_DNA"/>
</dbReference>
<evidence type="ECO:0008006" key="2">
    <source>
        <dbReference type="Google" id="ProtNLM"/>
    </source>
</evidence>
<evidence type="ECO:0000313" key="1">
    <source>
        <dbReference type="EMBL" id="GAI80577.1"/>
    </source>
</evidence>
<proteinExistence type="predicted"/>
<gene>
    <name evidence="1" type="ORF">S12H4_23000</name>
</gene>
<dbReference type="AlphaFoldDB" id="X1RIL1"/>
<comment type="caution">
    <text evidence="1">The sequence shown here is derived from an EMBL/GenBank/DDBJ whole genome shotgun (WGS) entry which is preliminary data.</text>
</comment>
<organism evidence="1">
    <name type="scientific">marine sediment metagenome</name>
    <dbReference type="NCBI Taxonomy" id="412755"/>
    <lineage>
        <taxon>unclassified sequences</taxon>
        <taxon>metagenomes</taxon>
        <taxon>ecological metagenomes</taxon>
    </lineage>
</organism>